<dbReference type="GO" id="GO:0033617">
    <property type="term" value="P:mitochondrial respiratory chain complex IV assembly"/>
    <property type="evidence" value="ECO:0007669"/>
    <property type="project" value="TreeGrafter"/>
</dbReference>
<keyword evidence="4 8" id="KW-0186">Copper</keyword>
<comment type="subcellular location">
    <subcellularLocation>
        <location evidence="1">Mitochondrion intermembrane space</location>
    </subcellularLocation>
</comment>
<evidence type="ECO:0000256" key="7">
    <source>
        <dbReference type="ARBA" id="ARBA00023186"/>
    </source>
</evidence>
<evidence type="ECO:0000256" key="1">
    <source>
        <dbReference type="ARBA" id="ARBA00004569"/>
    </source>
</evidence>
<dbReference type="Gene3D" id="1.10.287.1130">
    <property type="entry name" value="CytochromE C oxidase copper chaperone"/>
    <property type="match status" value="1"/>
</dbReference>
<accession>A0A183B7U7</accession>
<sequence length="65" mass="7276">MSSPGDSTSNTAIPVDENGKPLKPCCACPDTRLIRDQCIMQYGEDNCLDYIEAHKECLRRLGFRV</sequence>
<dbReference type="Proteomes" id="UP000272942">
    <property type="component" value="Unassembled WGS sequence"/>
</dbReference>
<reference evidence="9 10" key="2">
    <citation type="submission" date="2018-11" db="EMBL/GenBank/DDBJ databases">
        <authorList>
            <consortium name="Pathogen Informatics"/>
        </authorList>
    </citation>
    <scope>NUCLEOTIDE SEQUENCE [LARGE SCALE GENOMIC DNA]</scope>
    <source>
        <strain evidence="9 10">Egypt</strain>
    </source>
</reference>
<feature type="binding site" evidence="8">
    <location>
        <position position="26"/>
    </location>
    <ligand>
        <name>Cu cation</name>
        <dbReference type="ChEBI" id="CHEBI:23378"/>
    </ligand>
</feature>
<dbReference type="GO" id="GO:0005758">
    <property type="term" value="C:mitochondrial intermembrane space"/>
    <property type="evidence" value="ECO:0007669"/>
    <property type="project" value="UniProtKB-SubCell"/>
</dbReference>
<keyword evidence="10" id="KW-1185">Reference proteome</keyword>
<evidence type="ECO:0000256" key="2">
    <source>
        <dbReference type="ARBA" id="ARBA00009241"/>
    </source>
</evidence>
<dbReference type="InterPro" id="IPR009069">
    <property type="entry name" value="Cys_alpha_HP_mot_SF"/>
</dbReference>
<protein>
    <submittedName>
        <fullName evidence="11">Cytochrome c oxidase copper chaperone</fullName>
    </submittedName>
</protein>
<proteinExistence type="inferred from homology"/>
<evidence type="ECO:0000256" key="4">
    <source>
        <dbReference type="ARBA" id="ARBA00023008"/>
    </source>
</evidence>
<dbReference type="InterPro" id="IPR007745">
    <property type="entry name" value="Cyt_c_oxidase_Cu-chaperone"/>
</dbReference>
<dbReference type="SUPFAM" id="SSF47072">
    <property type="entry name" value="Cysteine alpha-hairpin motif"/>
    <property type="match status" value="1"/>
</dbReference>
<evidence type="ECO:0000256" key="5">
    <source>
        <dbReference type="ARBA" id="ARBA00023128"/>
    </source>
</evidence>
<evidence type="ECO:0000256" key="6">
    <source>
        <dbReference type="ARBA" id="ARBA00023157"/>
    </source>
</evidence>
<dbReference type="Pfam" id="PF05051">
    <property type="entry name" value="COX17"/>
    <property type="match status" value="1"/>
</dbReference>
<keyword evidence="3 8" id="KW-0479">Metal-binding</keyword>
<evidence type="ECO:0000313" key="9">
    <source>
        <dbReference type="EMBL" id="VDP92554.1"/>
    </source>
</evidence>
<dbReference type="PROSITE" id="PS51808">
    <property type="entry name" value="CHCH"/>
    <property type="match status" value="1"/>
</dbReference>
<dbReference type="EMBL" id="UZAN01060059">
    <property type="protein sequence ID" value="VDP92554.1"/>
    <property type="molecule type" value="Genomic_DNA"/>
</dbReference>
<dbReference type="OrthoDB" id="1915887at2759"/>
<evidence type="ECO:0000313" key="10">
    <source>
        <dbReference type="Proteomes" id="UP000272942"/>
    </source>
</evidence>
<dbReference type="PANTHER" id="PTHR16719">
    <property type="entry name" value="CYTOCHROME C OXIDASE COPPER CHAPERONE"/>
    <property type="match status" value="1"/>
</dbReference>
<keyword evidence="6" id="KW-1015">Disulfide bond</keyword>
<name>A0A183B7U7_9TREM</name>
<reference evidence="11" key="1">
    <citation type="submission" date="2016-06" db="UniProtKB">
        <authorList>
            <consortium name="WormBaseParasite"/>
        </authorList>
    </citation>
    <scope>IDENTIFICATION</scope>
</reference>
<dbReference type="GO" id="GO:0016531">
    <property type="term" value="F:copper chaperone activity"/>
    <property type="evidence" value="ECO:0007669"/>
    <property type="project" value="InterPro"/>
</dbReference>
<keyword evidence="7" id="KW-0143">Chaperone</keyword>
<evidence type="ECO:0000313" key="11">
    <source>
        <dbReference type="WBParaSite" id="ECPE_0001532201-mRNA-1"/>
    </source>
</evidence>
<feature type="binding site" evidence="8">
    <location>
        <position position="25"/>
    </location>
    <ligand>
        <name>Cu cation</name>
        <dbReference type="ChEBI" id="CHEBI:23378"/>
    </ligand>
</feature>
<evidence type="ECO:0000256" key="8">
    <source>
        <dbReference type="PIRSR" id="PIRSR607745-1"/>
    </source>
</evidence>
<comment type="similarity">
    <text evidence="2">Belongs to the COX17 family.</text>
</comment>
<organism evidence="11">
    <name type="scientific">Echinostoma caproni</name>
    <dbReference type="NCBI Taxonomy" id="27848"/>
    <lineage>
        <taxon>Eukaryota</taxon>
        <taxon>Metazoa</taxon>
        <taxon>Spiralia</taxon>
        <taxon>Lophotrochozoa</taxon>
        <taxon>Platyhelminthes</taxon>
        <taxon>Trematoda</taxon>
        <taxon>Digenea</taxon>
        <taxon>Plagiorchiida</taxon>
        <taxon>Echinostomata</taxon>
        <taxon>Echinostomatoidea</taxon>
        <taxon>Echinostomatidae</taxon>
        <taxon>Echinostoma</taxon>
    </lineage>
</organism>
<evidence type="ECO:0000256" key="3">
    <source>
        <dbReference type="ARBA" id="ARBA00022723"/>
    </source>
</evidence>
<gene>
    <name evidence="9" type="ORF">ECPE_LOCUS15282</name>
</gene>
<dbReference type="WBParaSite" id="ECPE_0001532201-mRNA-1">
    <property type="protein sequence ID" value="ECPE_0001532201-mRNA-1"/>
    <property type="gene ID" value="ECPE_0001532201"/>
</dbReference>
<dbReference type="GO" id="GO:0005507">
    <property type="term" value="F:copper ion binding"/>
    <property type="evidence" value="ECO:0007669"/>
    <property type="project" value="InterPro"/>
</dbReference>
<dbReference type="PANTHER" id="PTHR16719:SF0">
    <property type="entry name" value="CYTOCHROME C OXIDASE COPPER CHAPERONE"/>
    <property type="match status" value="1"/>
</dbReference>
<keyword evidence="5" id="KW-0496">Mitochondrion</keyword>
<dbReference type="AlphaFoldDB" id="A0A183B7U7"/>